<dbReference type="EMBL" id="MLJW01000905">
    <property type="protein sequence ID" value="OIQ81588.1"/>
    <property type="molecule type" value="Genomic_DNA"/>
</dbReference>
<dbReference type="AlphaFoldDB" id="A0A1J5QNR8"/>
<gene>
    <name evidence="2" type="ORF">GALL_366410</name>
</gene>
<comment type="caution">
    <text evidence="2">The sequence shown here is derived from an EMBL/GenBank/DDBJ whole genome shotgun (WGS) entry which is preliminary data.</text>
</comment>
<accession>A0A1J5QNR8</accession>
<feature type="compositionally biased region" description="Polar residues" evidence="1">
    <location>
        <begin position="160"/>
        <end position="172"/>
    </location>
</feature>
<protein>
    <submittedName>
        <fullName evidence="2">Uncharacterized protein</fullName>
    </submittedName>
</protein>
<proteinExistence type="predicted"/>
<name>A0A1J5QNR8_9ZZZZ</name>
<sequence>MQHSQVSFSEFLPTHQDATETIHPTMGAFHHPAPSLEAGFVLNGLRLLAPCADVGGKAEFLHDLAYLVKVIPLVQTKPLWSLCCRVRPLDRDGLQRATDQLHVVSVGTVNGNSNRDAIRFRQQAALDALLAPVRRVRTRFFEPANGAFVIAPSIETQDQSMPRLSSNCSRPSRQMAMKTPATSHPRNRRYAEPQEHIPVADSAFHWQPVRNTNRIAFIASRSGTRGLWHLNGCSLRSGSKGSILSHKLSGNRQPSSFMISPIPPPKVVVLPPLTAKLVPTEIRSKPPCDNSLN</sequence>
<reference evidence="2" key="1">
    <citation type="submission" date="2016-10" db="EMBL/GenBank/DDBJ databases">
        <title>Sequence of Gallionella enrichment culture.</title>
        <authorList>
            <person name="Poehlein A."/>
            <person name="Muehling M."/>
            <person name="Daniel R."/>
        </authorList>
    </citation>
    <scope>NUCLEOTIDE SEQUENCE</scope>
</reference>
<evidence type="ECO:0000256" key="1">
    <source>
        <dbReference type="SAM" id="MobiDB-lite"/>
    </source>
</evidence>
<organism evidence="2">
    <name type="scientific">mine drainage metagenome</name>
    <dbReference type="NCBI Taxonomy" id="410659"/>
    <lineage>
        <taxon>unclassified sequences</taxon>
        <taxon>metagenomes</taxon>
        <taxon>ecological metagenomes</taxon>
    </lineage>
</organism>
<evidence type="ECO:0000313" key="2">
    <source>
        <dbReference type="EMBL" id="OIQ81588.1"/>
    </source>
</evidence>
<feature type="region of interest" description="Disordered" evidence="1">
    <location>
        <begin position="160"/>
        <end position="189"/>
    </location>
</feature>